<reference evidence="3 4" key="1">
    <citation type="submission" date="2013-03" db="EMBL/GenBank/DDBJ databases">
        <authorList>
            <person name="Harkins D.M."/>
            <person name="Durkin A.S."/>
            <person name="Brinkac L.M."/>
            <person name="Haft D.H."/>
            <person name="Selengut J.D."/>
            <person name="Sanka R."/>
            <person name="DePew J."/>
            <person name="Purushe J."/>
            <person name="Galloway R.L."/>
            <person name="Vinetz J.M."/>
            <person name="Sutton G.G."/>
            <person name="Nierman W.C."/>
            <person name="Fouts D.E."/>
        </authorList>
    </citation>
    <scope>NUCLEOTIDE SEQUENCE [LARGE SCALE GENOMIC DNA]</scope>
    <source>
        <strain evidence="3 4">Waz Holland</strain>
    </source>
</reference>
<name>N1W8E6_9LEPT</name>
<evidence type="ECO:0000259" key="2">
    <source>
        <dbReference type="Pfam" id="PF01261"/>
    </source>
</evidence>
<dbReference type="InterPro" id="IPR013022">
    <property type="entry name" value="Xyl_isomerase-like_TIM-brl"/>
</dbReference>
<feature type="domain" description="Xylose isomerase-like TIM barrel" evidence="2">
    <location>
        <begin position="24"/>
        <end position="258"/>
    </location>
</feature>
<dbReference type="RefSeq" id="WP_002983194.1">
    <property type="nucleotide sequence ID" value="NZ_AOGY02000051.1"/>
</dbReference>
<accession>N1W8E6</accession>
<proteinExistence type="predicted"/>
<keyword evidence="1 3" id="KW-0413">Isomerase</keyword>
<dbReference type="InterPro" id="IPR050417">
    <property type="entry name" value="Sugar_Epim/Isomerase"/>
</dbReference>
<dbReference type="GO" id="GO:0016853">
    <property type="term" value="F:isomerase activity"/>
    <property type="evidence" value="ECO:0007669"/>
    <property type="project" value="UniProtKB-KW"/>
</dbReference>
<comment type="caution">
    <text evidence="3">The sequence shown here is derived from an EMBL/GenBank/DDBJ whole genome shotgun (WGS) entry which is preliminary data.</text>
</comment>
<protein>
    <submittedName>
        <fullName evidence="3">Xylose isomerase-like TIM barrel domain protein</fullName>
    </submittedName>
</protein>
<dbReference type="Proteomes" id="UP000012227">
    <property type="component" value="Unassembled WGS sequence"/>
</dbReference>
<dbReference type="PANTHER" id="PTHR43489">
    <property type="entry name" value="ISOMERASE"/>
    <property type="match status" value="1"/>
</dbReference>
<sequence>MKIAISNIIWPKGEENFEEFLKTSQELGFDAVELALNCIWEEPTNVAKVKLDWLYDLLKFNSLQVSALHSLTFTREDLELFGSEAKKTEMFDYLKKYMDLAVSLGCKNIVLGSPKARKKNGKKTEDCNKIFLEFLGEIDSYSDGVNINVEPLHPSSCEYLNYFAEVLSLLGKNNFENIKIQLDVRSFIENDEPLDLIEKYFSYVSHCQVSDPGLSIPSNQFDKTHRKVSDILKRKNYSGFVAGEIVNSKQIEKNKYLASAFKSLSSYYG</sequence>
<organism evidence="3 4">
    <name type="scientific">Leptospira vanthielii serovar Holland str. Waz Holland = ATCC 700522</name>
    <dbReference type="NCBI Taxonomy" id="1218591"/>
    <lineage>
        <taxon>Bacteria</taxon>
        <taxon>Pseudomonadati</taxon>
        <taxon>Spirochaetota</taxon>
        <taxon>Spirochaetia</taxon>
        <taxon>Leptospirales</taxon>
        <taxon>Leptospiraceae</taxon>
        <taxon>Leptospira</taxon>
    </lineage>
</organism>
<evidence type="ECO:0000313" key="3">
    <source>
        <dbReference type="EMBL" id="EMY69725.1"/>
    </source>
</evidence>
<dbReference type="STRING" id="1218591.LEP1GSC199_2205"/>
<evidence type="ECO:0000313" key="4">
    <source>
        <dbReference type="Proteomes" id="UP000012227"/>
    </source>
</evidence>
<evidence type="ECO:0000256" key="1">
    <source>
        <dbReference type="ARBA" id="ARBA00023235"/>
    </source>
</evidence>
<dbReference type="SUPFAM" id="SSF51658">
    <property type="entry name" value="Xylose isomerase-like"/>
    <property type="match status" value="1"/>
</dbReference>
<dbReference type="AlphaFoldDB" id="N1W8E6"/>
<dbReference type="Gene3D" id="3.20.20.150">
    <property type="entry name" value="Divalent-metal-dependent TIM barrel enzymes"/>
    <property type="match status" value="1"/>
</dbReference>
<dbReference type="Pfam" id="PF01261">
    <property type="entry name" value="AP_endonuc_2"/>
    <property type="match status" value="1"/>
</dbReference>
<dbReference type="InterPro" id="IPR036237">
    <property type="entry name" value="Xyl_isomerase-like_sf"/>
</dbReference>
<gene>
    <name evidence="3" type="ORF">LEP1GSC199_2205</name>
</gene>
<dbReference type="EMBL" id="AOGY02000051">
    <property type="protein sequence ID" value="EMY69725.1"/>
    <property type="molecule type" value="Genomic_DNA"/>
</dbReference>